<dbReference type="SUPFAM" id="SSF55447">
    <property type="entry name" value="CO dehydrogenase flavoprotein C-terminal domain-like"/>
    <property type="match status" value="1"/>
</dbReference>
<dbReference type="InterPro" id="IPR016169">
    <property type="entry name" value="FAD-bd_PCMH_sub2"/>
</dbReference>
<dbReference type="Gene3D" id="3.30.390.50">
    <property type="entry name" value="CO dehydrogenase flavoprotein, C-terminal domain"/>
    <property type="match status" value="1"/>
</dbReference>
<evidence type="ECO:0000256" key="1">
    <source>
        <dbReference type="ARBA" id="ARBA00022630"/>
    </source>
</evidence>
<name>A0A2N9VSC7_9HYPH</name>
<feature type="domain" description="FAD-binding PCMH-type" evidence="4">
    <location>
        <begin position="1"/>
        <end position="170"/>
    </location>
</feature>
<dbReference type="InterPro" id="IPR016167">
    <property type="entry name" value="FAD-bd_PCMH_sub1"/>
</dbReference>
<evidence type="ECO:0000259" key="4">
    <source>
        <dbReference type="PROSITE" id="PS51387"/>
    </source>
</evidence>
<sequence>MYETKYHRATSVEGAARLMGEAEDGKYLAGGMTLIPTMKQRLASPSDLVDLRRIEALKGIKVNGRTVRIGAVTTHYDVSTNAELAKICPAITNLASHIGDPQVRNMGTIGGSIANNDPAADYPSALLALDATIITNQRSLPASEFFVGLFETALEENEIVTAVEFTAPDKAAYKKFPNPASLYAIAGVFVAKSGDQIRVAVTGAGENGVFRLGDAETALANNFTPSALDGLTVDPDGLLSDMHASADYRANLVKVMAKRAVAEIANRPM</sequence>
<dbReference type="PANTHER" id="PTHR42659">
    <property type="entry name" value="XANTHINE DEHYDROGENASE SUBUNIT C-RELATED"/>
    <property type="match status" value="1"/>
</dbReference>
<dbReference type="AlphaFoldDB" id="A0A2N9VSC7"/>
<dbReference type="SMART" id="SM01092">
    <property type="entry name" value="CO_deh_flav_C"/>
    <property type="match status" value="1"/>
</dbReference>
<dbReference type="Gene3D" id="3.30.465.10">
    <property type="match status" value="1"/>
</dbReference>
<dbReference type="InterPro" id="IPR005107">
    <property type="entry name" value="CO_DH_flav_C"/>
</dbReference>
<gene>
    <name evidence="5" type="ORF">B5P45_25615</name>
</gene>
<keyword evidence="1" id="KW-0285">Flavoprotein</keyword>
<dbReference type="Pfam" id="PF00941">
    <property type="entry name" value="FAD_binding_5"/>
    <property type="match status" value="1"/>
</dbReference>
<comment type="caution">
    <text evidence="5">The sequence shown here is derived from an EMBL/GenBank/DDBJ whole genome shotgun (WGS) entry which is preliminary data.</text>
</comment>
<dbReference type="InterPro" id="IPR002346">
    <property type="entry name" value="Mopterin_DH_FAD-bd"/>
</dbReference>
<dbReference type="RefSeq" id="WP_100000199.1">
    <property type="nucleotide sequence ID" value="NZ_CP017940.1"/>
</dbReference>
<protein>
    <submittedName>
        <fullName evidence="5">Carbon monoxide dehydrogenase</fullName>
    </submittedName>
</protein>
<accession>A0A2N9VSC7</accession>
<evidence type="ECO:0000313" key="6">
    <source>
        <dbReference type="Proteomes" id="UP000232163"/>
    </source>
</evidence>
<dbReference type="InterPro" id="IPR051312">
    <property type="entry name" value="Diverse_Substr_Oxidored"/>
</dbReference>
<organism evidence="5 6">
    <name type="scientific">Phyllobacterium zundukense</name>
    <dbReference type="NCBI Taxonomy" id="1867719"/>
    <lineage>
        <taxon>Bacteria</taxon>
        <taxon>Pseudomonadati</taxon>
        <taxon>Pseudomonadota</taxon>
        <taxon>Alphaproteobacteria</taxon>
        <taxon>Hyphomicrobiales</taxon>
        <taxon>Phyllobacteriaceae</taxon>
        <taxon>Phyllobacterium</taxon>
    </lineage>
</organism>
<evidence type="ECO:0000256" key="2">
    <source>
        <dbReference type="ARBA" id="ARBA00022827"/>
    </source>
</evidence>
<keyword evidence="2" id="KW-0274">FAD</keyword>
<dbReference type="KEGG" id="pht:BLM14_15160"/>
<dbReference type="InterPro" id="IPR036318">
    <property type="entry name" value="FAD-bd_PCMH-like_sf"/>
</dbReference>
<dbReference type="OrthoDB" id="9793944at2"/>
<dbReference type="GO" id="GO:0016491">
    <property type="term" value="F:oxidoreductase activity"/>
    <property type="evidence" value="ECO:0007669"/>
    <property type="project" value="UniProtKB-KW"/>
</dbReference>
<dbReference type="InterPro" id="IPR016166">
    <property type="entry name" value="FAD-bd_PCMH"/>
</dbReference>
<evidence type="ECO:0000256" key="3">
    <source>
        <dbReference type="ARBA" id="ARBA00023002"/>
    </source>
</evidence>
<dbReference type="Gene3D" id="3.30.43.10">
    <property type="entry name" value="Uridine Diphospho-n-acetylenolpyruvylglucosamine Reductase, domain 2"/>
    <property type="match status" value="1"/>
</dbReference>
<dbReference type="InterPro" id="IPR036683">
    <property type="entry name" value="CO_DH_flav_C_dom_sf"/>
</dbReference>
<proteinExistence type="predicted"/>
<dbReference type="GO" id="GO:0071949">
    <property type="term" value="F:FAD binding"/>
    <property type="evidence" value="ECO:0007669"/>
    <property type="project" value="InterPro"/>
</dbReference>
<dbReference type="PANTHER" id="PTHR42659:SF2">
    <property type="entry name" value="XANTHINE DEHYDROGENASE SUBUNIT C-RELATED"/>
    <property type="match status" value="1"/>
</dbReference>
<dbReference type="SUPFAM" id="SSF56176">
    <property type="entry name" value="FAD-binding/transporter-associated domain-like"/>
    <property type="match status" value="1"/>
</dbReference>
<keyword evidence="6" id="KW-1185">Reference proteome</keyword>
<evidence type="ECO:0000313" key="5">
    <source>
        <dbReference type="EMBL" id="PIO42395.1"/>
    </source>
</evidence>
<keyword evidence="3" id="KW-0560">Oxidoreductase</keyword>
<dbReference type="EMBL" id="MZMT01000053">
    <property type="protein sequence ID" value="PIO42395.1"/>
    <property type="molecule type" value="Genomic_DNA"/>
</dbReference>
<dbReference type="PROSITE" id="PS51387">
    <property type="entry name" value="FAD_PCMH"/>
    <property type="match status" value="1"/>
</dbReference>
<dbReference type="Proteomes" id="UP000232163">
    <property type="component" value="Unassembled WGS sequence"/>
</dbReference>
<dbReference type="FunFam" id="3.30.465.10:FF:000017">
    <property type="entry name" value="Xanthine dehydrogenase, FAD binding subunit"/>
    <property type="match status" value="1"/>
</dbReference>
<reference evidence="6" key="1">
    <citation type="journal article" date="2017" name="Int J Environ Stud">
        <title>Does the Miocene-Pliocene relict legume Oxytropis triphylla form nitrogen-fixing nodules with a combination of bacterial strains?</title>
        <authorList>
            <person name="Safronova V."/>
            <person name="Belimov A."/>
            <person name="Sazanova A."/>
            <person name="Kuznetsova I."/>
            <person name="Popova J."/>
            <person name="Andronov E."/>
            <person name="Verkhozina A."/>
            <person name="Tikhonovich I."/>
        </authorList>
    </citation>
    <scope>NUCLEOTIDE SEQUENCE [LARGE SCALE GENOMIC DNA]</scope>
    <source>
        <strain evidence="6">Tri-38</strain>
    </source>
</reference>